<evidence type="ECO:0000313" key="1">
    <source>
        <dbReference type="EMBL" id="QCD96535.1"/>
    </source>
</evidence>
<organism evidence="1 2">
    <name type="scientific">Vigna unguiculata</name>
    <name type="common">Cowpea</name>
    <dbReference type="NCBI Taxonomy" id="3917"/>
    <lineage>
        <taxon>Eukaryota</taxon>
        <taxon>Viridiplantae</taxon>
        <taxon>Streptophyta</taxon>
        <taxon>Embryophyta</taxon>
        <taxon>Tracheophyta</taxon>
        <taxon>Spermatophyta</taxon>
        <taxon>Magnoliopsida</taxon>
        <taxon>eudicotyledons</taxon>
        <taxon>Gunneridae</taxon>
        <taxon>Pentapetalae</taxon>
        <taxon>rosids</taxon>
        <taxon>fabids</taxon>
        <taxon>Fabales</taxon>
        <taxon>Fabaceae</taxon>
        <taxon>Papilionoideae</taxon>
        <taxon>50 kb inversion clade</taxon>
        <taxon>NPAAA clade</taxon>
        <taxon>indigoferoid/millettioid clade</taxon>
        <taxon>Phaseoleae</taxon>
        <taxon>Vigna</taxon>
    </lineage>
</organism>
<proteinExistence type="predicted"/>
<evidence type="ECO:0000313" key="2">
    <source>
        <dbReference type="Proteomes" id="UP000501690"/>
    </source>
</evidence>
<name>A0A4D6M5P6_VIGUN</name>
<protein>
    <submittedName>
        <fullName evidence="1">Uncharacterized protein</fullName>
    </submittedName>
</protein>
<reference evidence="1 2" key="1">
    <citation type="submission" date="2019-04" db="EMBL/GenBank/DDBJ databases">
        <title>An improved genome assembly and genetic linkage map for asparagus bean, Vigna unguiculata ssp. sesquipedialis.</title>
        <authorList>
            <person name="Xia Q."/>
            <person name="Zhang R."/>
            <person name="Dong Y."/>
        </authorList>
    </citation>
    <scope>NUCLEOTIDE SEQUENCE [LARGE SCALE GENOMIC DNA]</scope>
    <source>
        <tissue evidence="1">Leaf</tissue>
    </source>
</reference>
<keyword evidence="2" id="KW-1185">Reference proteome</keyword>
<dbReference type="AlphaFoldDB" id="A0A4D6M5P6"/>
<gene>
    <name evidence="1" type="ORF">DEO72_LG6g1240</name>
</gene>
<sequence length="54" mass="5955">MSYKCCDRSIFPHDKDGITPQAVHKYQPRKTTVRPIVGLAQARDPRSGEGSALA</sequence>
<dbReference type="EMBL" id="CP039350">
    <property type="protein sequence ID" value="QCD96535.1"/>
    <property type="molecule type" value="Genomic_DNA"/>
</dbReference>
<accession>A0A4D6M5P6</accession>
<dbReference type="Proteomes" id="UP000501690">
    <property type="component" value="Linkage Group LG6"/>
</dbReference>